<dbReference type="AlphaFoldDB" id="A0A926NYM4"/>
<evidence type="ECO:0000313" key="4">
    <source>
        <dbReference type="EMBL" id="MBD1548764.1"/>
    </source>
</evidence>
<dbReference type="InterPro" id="IPR018470">
    <property type="entry name" value="Metal-bd_Tp34-typ"/>
</dbReference>
<sequence length="189" mass="21112">MSLKTETSPHNPPATPSDEADENQLEMAAEEGRDYLASLEYMATKVADAGGKTRAGDYIVAFAQERAEGMYHLKDGQLEWVDAPADMNCHMEVAVADAADKRFIPYLDIECTLSKDGKHVVSFKPDFLWHPGLYHYGKDLRLPDGDGVYDLNIRIAAPDFPRHDKKNGKRYAAPVEVNFEKIQVTTGHE</sequence>
<comment type="caution">
    <text evidence="4">The sequence shown here is derived from an EMBL/GenBank/DDBJ whole genome shotgun (WGS) entry which is preliminary data.</text>
</comment>
<reference evidence="4" key="1">
    <citation type="submission" date="2020-05" db="EMBL/GenBank/DDBJ databases">
        <title>Identification of trans-AT polyketide cluster in two marine bacteria, producers of a novel glutaramide-containing polyketide sesbanimide D and analogs.</title>
        <authorList>
            <person name="Kacar D."/>
            <person name="Rodriguez P."/>
            <person name="Canedo L."/>
            <person name="Gonzalez E."/>
            <person name="Galan B."/>
            <person name="De La Calle F."/>
            <person name="Garcia J.L."/>
        </authorList>
    </citation>
    <scope>NUCLEOTIDE SEQUENCE</scope>
    <source>
        <strain evidence="4">PHM038</strain>
    </source>
</reference>
<dbReference type="RefSeq" id="WP_190293448.1">
    <property type="nucleotide sequence ID" value="NZ_JABFCZ010000025.1"/>
</dbReference>
<dbReference type="EMBL" id="JABFCZ010000025">
    <property type="protein sequence ID" value="MBD1548764.1"/>
    <property type="molecule type" value="Genomic_DNA"/>
</dbReference>
<evidence type="ECO:0000313" key="5">
    <source>
        <dbReference type="Proteomes" id="UP000598467"/>
    </source>
</evidence>
<proteinExistence type="inferred from homology"/>
<dbReference type="InterPro" id="IPR038482">
    <property type="entry name" value="Tp34-type_sf"/>
</dbReference>
<evidence type="ECO:0000256" key="1">
    <source>
        <dbReference type="ARBA" id="ARBA00010013"/>
    </source>
</evidence>
<accession>A0A926NYM4</accession>
<gene>
    <name evidence="4" type="ORF">HK439_21070</name>
</gene>
<protein>
    <recommendedName>
        <fullName evidence="6">Fe2+ transport protein</fullName>
    </recommendedName>
</protein>
<comment type="similarity">
    <text evidence="1">Belongs to the UPF0423 family.</text>
</comment>
<dbReference type="Gene3D" id="2.60.40.2480">
    <property type="entry name" value="Periplasmic metal-binding protein Tp34-type"/>
    <property type="match status" value="1"/>
</dbReference>
<dbReference type="Proteomes" id="UP000598467">
    <property type="component" value="Unassembled WGS sequence"/>
</dbReference>
<evidence type="ECO:0000256" key="3">
    <source>
        <dbReference type="SAM" id="MobiDB-lite"/>
    </source>
</evidence>
<organism evidence="4 5">
    <name type="scientific">Roseibium aggregatum</name>
    <dbReference type="NCBI Taxonomy" id="187304"/>
    <lineage>
        <taxon>Bacteria</taxon>
        <taxon>Pseudomonadati</taxon>
        <taxon>Pseudomonadota</taxon>
        <taxon>Alphaproteobacteria</taxon>
        <taxon>Hyphomicrobiales</taxon>
        <taxon>Stappiaceae</taxon>
        <taxon>Roseibium</taxon>
    </lineage>
</organism>
<name>A0A926NYM4_9HYPH</name>
<keyword evidence="2" id="KW-0732">Signal</keyword>
<evidence type="ECO:0008006" key="6">
    <source>
        <dbReference type="Google" id="ProtNLM"/>
    </source>
</evidence>
<feature type="region of interest" description="Disordered" evidence="3">
    <location>
        <begin position="1"/>
        <end position="23"/>
    </location>
</feature>
<evidence type="ECO:0000256" key="2">
    <source>
        <dbReference type="ARBA" id="ARBA00022729"/>
    </source>
</evidence>
<dbReference type="Pfam" id="PF10634">
    <property type="entry name" value="Iron_transport"/>
    <property type="match status" value="1"/>
</dbReference>